<feature type="transmembrane region" description="Helical" evidence="7">
    <location>
        <begin position="160"/>
        <end position="183"/>
    </location>
</feature>
<dbReference type="InterPro" id="IPR004923">
    <property type="entry name" value="FTR1/Fip1/EfeU"/>
</dbReference>
<accession>A0ABV6JME9</accession>
<dbReference type="PANTHER" id="PTHR31632:SF2">
    <property type="entry name" value="PLASMA MEMBRANE IRON PERMEASE"/>
    <property type="match status" value="1"/>
</dbReference>
<feature type="region of interest" description="Disordered" evidence="6">
    <location>
        <begin position="287"/>
        <end position="318"/>
    </location>
</feature>
<protein>
    <submittedName>
        <fullName evidence="8">Iron uptake transporter permease EfeU</fullName>
    </submittedName>
</protein>
<evidence type="ECO:0000256" key="1">
    <source>
        <dbReference type="ARBA" id="ARBA00004141"/>
    </source>
</evidence>
<keyword evidence="4 7" id="KW-1133">Transmembrane helix</keyword>
<dbReference type="Proteomes" id="UP001589865">
    <property type="component" value="Unassembled WGS sequence"/>
</dbReference>
<reference evidence="8 9" key="1">
    <citation type="submission" date="2024-09" db="EMBL/GenBank/DDBJ databases">
        <authorList>
            <person name="Sun Q."/>
            <person name="Mori K."/>
        </authorList>
    </citation>
    <scope>NUCLEOTIDE SEQUENCE [LARGE SCALE GENOMIC DNA]</scope>
    <source>
        <strain evidence="8 9">TBRC 5777</strain>
    </source>
</reference>
<feature type="transmembrane region" description="Helical" evidence="7">
    <location>
        <begin position="125"/>
        <end position="148"/>
    </location>
</feature>
<keyword evidence="5 7" id="KW-0472">Membrane</keyword>
<keyword evidence="3 7" id="KW-0812">Transmembrane</keyword>
<evidence type="ECO:0000256" key="3">
    <source>
        <dbReference type="ARBA" id="ARBA00022692"/>
    </source>
</evidence>
<evidence type="ECO:0000256" key="7">
    <source>
        <dbReference type="SAM" id="Phobius"/>
    </source>
</evidence>
<dbReference type="PANTHER" id="PTHR31632">
    <property type="entry name" value="IRON TRANSPORTER FTH1"/>
    <property type="match status" value="1"/>
</dbReference>
<feature type="transmembrane region" description="Helical" evidence="7">
    <location>
        <begin position="33"/>
        <end position="58"/>
    </location>
</feature>
<dbReference type="EMBL" id="JBHLUN010000001">
    <property type="protein sequence ID" value="MFC0406879.1"/>
    <property type="molecule type" value="Genomic_DNA"/>
</dbReference>
<name>A0ABV6JME9_9PROT</name>
<evidence type="ECO:0000313" key="9">
    <source>
        <dbReference type="Proteomes" id="UP001589865"/>
    </source>
</evidence>
<evidence type="ECO:0000313" key="8">
    <source>
        <dbReference type="EMBL" id="MFC0406879.1"/>
    </source>
</evidence>
<evidence type="ECO:0000256" key="2">
    <source>
        <dbReference type="ARBA" id="ARBA00008333"/>
    </source>
</evidence>
<evidence type="ECO:0000256" key="5">
    <source>
        <dbReference type="ARBA" id="ARBA00023136"/>
    </source>
</evidence>
<evidence type="ECO:0000256" key="6">
    <source>
        <dbReference type="SAM" id="MobiDB-lite"/>
    </source>
</evidence>
<feature type="transmembrane region" description="Helical" evidence="7">
    <location>
        <begin position="263"/>
        <end position="280"/>
    </location>
</feature>
<comment type="similarity">
    <text evidence="2">Belongs to the oxidase-dependent Fe transporter (OFeT) (TC 9.A.10.1) family.</text>
</comment>
<dbReference type="RefSeq" id="WP_377042566.1">
    <property type="nucleotide sequence ID" value="NZ_JBHLUN010000001.1"/>
</dbReference>
<comment type="subcellular location">
    <subcellularLocation>
        <location evidence="1">Membrane</location>
        <topology evidence="1">Multi-pass membrane protein</topology>
    </subcellularLocation>
</comment>
<dbReference type="Pfam" id="PF03239">
    <property type="entry name" value="FTR1"/>
    <property type="match status" value="1"/>
</dbReference>
<sequence>MLAAFLIMLREGLEAALVVGIIAGILRRTGRAAWLPLVGIGVAAAVLVSLGAGFLLDLLSAEFPQRLQELFEAGVGLVAVAMLTAMVFWMRRAAGSIRAELGRRVEAAFLAGGGDGSGNGREAALVGLVFLAVLREGLEAVFFLLAVFGQATGSPDGAPGLSYGAPLGAVAGLLAAAAAGWAISWGGVRLDLRRFFRWTGLLILLVAAGLLAGSVRALHEAGLWNHLQAPLFDLSGILPVDGIPGTVLSGLLGYQERPAVGEALAWALFLLATLPVFLSGRAARPGAAPSPSATLRPAAAHPGPSRPGTPATAPRAGR</sequence>
<feature type="transmembrane region" description="Helical" evidence="7">
    <location>
        <begin position="6"/>
        <end position="26"/>
    </location>
</feature>
<evidence type="ECO:0000256" key="4">
    <source>
        <dbReference type="ARBA" id="ARBA00022989"/>
    </source>
</evidence>
<proteinExistence type="inferred from homology"/>
<feature type="transmembrane region" description="Helical" evidence="7">
    <location>
        <begin position="70"/>
        <end position="89"/>
    </location>
</feature>
<keyword evidence="9" id="KW-1185">Reference proteome</keyword>
<dbReference type="NCBIfam" id="NF041756">
    <property type="entry name" value="EfeU"/>
    <property type="match status" value="1"/>
</dbReference>
<gene>
    <name evidence="8" type="primary">efeU</name>
    <name evidence="8" type="ORF">ACFFGY_01375</name>
</gene>
<feature type="transmembrane region" description="Helical" evidence="7">
    <location>
        <begin position="195"/>
        <end position="215"/>
    </location>
</feature>
<comment type="caution">
    <text evidence="8">The sequence shown here is derived from an EMBL/GenBank/DDBJ whole genome shotgun (WGS) entry which is preliminary data.</text>
</comment>
<organism evidence="8 9">
    <name type="scientific">Roseomonas elaeocarpi</name>
    <dbReference type="NCBI Taxonomy" id="907779"/>
    <lineage>
        <taxon>Bacteria</taxon>
        <taxon>Pseudomonadati</taxon>
        <taxon>Pseudomonadota</taxon>
        <taxon>Alphaproteobacteria</taxon>
        <taxon>Acetobacterales</taxon>
        <taxon>Roseomonadaceae</taxon>
        <taxon>Roseomonas</taxon>
    </lineage>
</organism>